<sequence>MKHLFTTALWLSLTASSFVNATPAVGSLETVAELPIRPGNVSVTAQGRIFATVHPLDTPSGLQLIEVNRETNAYKAWPSMDLQKASTANMTQFDTLLGIAQDKAGHLWTADMGLELGQTRIWGFNIKDGSLYKQIVLPQALAPKGSFMQDLVVDSQKGWIYLADIANPGLLAVRIDDGHTVRFSGHSSLQAEADAVMNIDNKTTLFNGKVASVAVNPISLSADGSTLYYGAMNGTHWYQLSTAALQTGNNDKIIATVKLVGAKPVSDGAATSKQGNHYFTNLNHNAISMLDNKGTLSTAVSSPLLDFPDSVQFGETGWLYISVNQLHKAKAFNGEAETAKPPYRIMRLWTGEDTAAGQ</sequence>
<dbReference type="GeneID" id="75189512"/>
<evidence type="ECO:0000256" key="1">
    <source>
        <dbReference type="ARBA" id="ARBA00004613"/>
    </source>
</evidence>
<dbReference type="Gene3D" id="2.120.10.30">
    <property type="entry name" value="TolB, C-terminal domain"/>
    <property type="match status" value="1"/>
</dbReference>
<evidence type="ECO:0000313" key="5">
    <source>
        <dbReference type="Proteomes" id="UP001155604"/>
    </source>
</evidence>
<feature type="signal peptide" evidence="3">
    <location>
        <begin position="1"/>
        <end position="21"/>
    </location>
</feature>
<keyword evidence="3" id="KW-0732">Signal</keyword>
<organism evidence="4 5">
    <name type="scientific">Shewanella septentrionalis</name>
    <dbReference type="NCBI Taxonomy" id="2952223"/>
    <lineage>
        <taxon>Bacteria</taxon>
        <taxon>Pseudomonadati</taxon>
        <taxon>Pseudomonadota</taxon>
        <taxon>Gammaproteobacteria</taxon>
        <taxon>Alteromonadales</taxon>
        <taxon>Shewanellaceae</taxon>
        <taxon>Shewanella</taxon>
    </lineage>
</organism>
<keyword evidence="5" id="KW-1185">Reference proteome</keyword>
<dbReference type="EMBL" id="JAMTCC010000008">
    <property type="protein sequence ID" value="MCT7945006.1"/>
    <property type="molecule type" value="Genomic_DNA"/>
</dbReference>
<dbReference type="Proteomes" id="UP001155604">
    <property type="component" value="Unassembled WGS sequence"/>
</dbReference>
<dbReference type="InterPro" id="IPR011042">
    <property type="entry name" value="6-blade_b-propeller_TolB-like"/>
</dbReference>
<evidence type="ECO:0000313" key="4">
    <source>
        <dbReference type="EMBL" id="MCT7945006.1"/>
    </source>
</evidence>
<dbReference type="Pfam" id="PF03022">
    <property type="entry name" value="MRJP"/>
    <property type="match status" value="1"/>
</dbReference>
<protein>
    <submittedName>
        <fullName evidence="4">Major royal jelly family protein</fullName>
    </submittedName>
</protein>
<proteinExistence type="predicted"/>
<evidence type="ECO:0000256" key="2">
    <source>
        <dbReference type="ARBA" id="ARBA00022525"/>
    </source>
</evidence>
<comment type="subcellular location">
    <subcellularLocation>
        <location evidence="1">Secreted</location>
    </subcellularLocation>
</comment>
<dbReference type="PANTHER" id="PTHR10009">
    <property type="entry name" value="PROTEIN YELLOW-RELATED"/>
    <property type="match status" value="1"/>
</dbReference>
<dbReference type="InterPro" id="IPR017996">
    <property type="entry name" value="MRJP/yellow-related"/>
</dbReference>
<comment type="caution">
    <text evidence="4">The sequence shown here is derived from an EMBL/GenBank/DDBJ whole genome shotgun (WGS) entry which is preliminary data.</text>
</comment>
<evidence type="ECO:0000256" key="3">
    <source>
        <dbReference type="SAM" id="SignalP"/>
    </source>
</evidence>
<name>A0A9X2WT72_9GAMM</name>
<dbReference type="SUPFAM" id="SSF101898">
    <property type="entry name" value="NHL repeat"/>
    <property type="match status" value="1"/>
</dbReference>
<dbReference type="AlphaFoldDB" id="A0A9X2WT72"/>
<keyword evidence="2" id="KW-0964">Secreted</keyword>
<dbReference type="GO" id="GO:0005576">
    <property type="term" value="C:extracellular region"/>
    <property type="evidence" value="ECO:0007669"/>
    <property type="project" value="UniProtKB-SubCell"/>
</dbReference>
<dbReference type="PANTHER" id="PTHR10009:SF18">
    <property type="entry name" value="PROTEIN YELLOW-LIKE PROTEIN"/>
    <property type="match status" value="1"/>
</dbReference>
<accession>A0A9X2WT72</accession>
<dbReference type="RefSeq" id="WP_172591388.1">
    <property type="nucleotide sequence ID" value="NZ_JAMTCC010000008.1"/>
</dbReference>
<feature type="chain" id="PRO_5040755889" evidence="3">
    <location>
        <begin position="22"/>
        <end position="358"/>
    </location>
</feature>
<gene>
    <name evidence="4" type="ORF">NE536_06455</name>
</gene>
<reference evidence="4" key="1">
    <citation type="journal article" date="2023" name="Int. J. Syst. Evol. Microbiol.">
        <title>&lt;i&gt;Shewanella septentrionalis&lt;/i&gt; sp. nov. and &lt;i&gt;Shewanella holmiensis&lt;/i&gt; sp. nov., isolated from Baltic Sea water and sediments.</title>
        <authorList>
            <person name="Martin-Rodriguez A.J."/>
            <person name="Thorell K."/>
            <person name="Joffre E."/>
            <person name="Jensie-Markopoulos S."/>
            <person name="Moore E.R.B."/>
            <person name="Sjoling A."/>
        </authorList>
    </citation>
    <scope>NUCLEOTIDE SEQUENCE</scope>
    <source>
        <strain evidence="4">SP1W3</strain>
    </source>
</reference>